<dbReference type="RefSeq" id="WP_058268888.1">
    <property type="nucleotide sequence ID" value="NZ_FMAZ01000006.1"/>
</dbReference>
<name>A0A0V8IGN4_9MICC</name>
<comment type="caution">
    <text evidence="1">The sequence shown here is derived from an EMBL/GenBank/DDBJ whole genome shotgun (WGS) entry which is preliminary data.</text>
</comment>
<dbReference type="AlphaFoldDB" id="A0A0V8IGN4"/>
<gene>
    <name evidence="1" type="ORF">AS031_14605</name>
</gene>
<evidence type="ECO:0000313" key="2">
    <source>
        <dbReference type="Proteomes" id="UP000053199"/>
    </source>
</evidence>
<organism evidence="1 2">
    <name type="scientific">Pseudarthrobacter enclensis</name>
    <dbReference type="NCBI Taxonomy" id="993070"/>
    <lineage>
        <taxon>Bacteria</taxon>
        <taxon>Bacillati</taxon>
        <taxon>Actinomycetota</taxon>
        <taxon>Actinomycetes</taxon>
        <taxon>Micrococcales</taxon>
        <taxon>Micrococcaceae</taxon>
        <taxon>Pseudarthrobacter</taxon>
    </lineage>
</organism>
<accession>A0A0V8IGN4</accession>
<keyword evidence="2" id="KW-1185">Reference proteome</keyword>
<evidence type="ECO:0008006" key="3">
    <source>
        <dbReference type="Google" id="ProtNLM"/>
    </source>
</evidence>
<dbReference type="OrthoDB" id="5517693at2"/>
<dbReference type="STRING" id="993070.AS031_14605"/>
<dbReference type="Gene3D" id="3.40.960.10">
    <property type="entry name" value="VSR Endonuclease"/>
    <property type="match status" value="1"/>
</dbReference>
<evidence type="ECO:0000313" key="1">
    <source>
        <dbReference type="EMBL" id="KSU73915.1"/>
    </source>
</evidence>
<reference evidence="1 2" key="1">
    <citation type="journal article" date="2014" name="Arch. Microbiol.">
        <title>Arthrobacter enclensis sp. nov., isolated from sediment sample.</title>
        <authorList>
            <person name="Dastager S.G."/>
            <person name="Liu Q."/>
            <person name="Tang S.K."/>
            <person name="Krishnamurthi S."/>
            <person name="Lee J.C."/>
            <person name="Li W.J."/>
        </authorList>
    </citation>
    <scope>NUCLEOTIDE SEQUENCE [LARGE SCALE GENOMIC DNA]</scope>
    <source>
        <strain evidence="1 2">NIO-1008</strain>
    </source>
</reference>
<protein>
    <recommendedName>
        <fullName evidence="3">Transcriptional regulator, AbiEi antitoxin, Type IV TA system</fullName>
    </recommendedName>
</protein>
<proteinExistence type="predicted"/>
<dbReference type="EMBL" id="LNQM01000007">
    <property type="protein sequence ID" value="KSU73915.1"/>
    <property type="molecule type" value="Genomic_DNA"/>
</dbReference>
<sequence>MTQSPPLPATDNLWRTDQLRTAGLNSRAVLRLVGSGKLVRLRYGCYIRGEVWEKQSATVRSVQKIHAHAYGTLTTSTGGFVYSHTSAARLHGLFLWNVDELIHLLFRVRPSQERLGKDVRGHTRPYTEADVVTLGVLRVTALERTAVDCALMLDYRQSLIVMDSALRLGADAALMQSAADALAGHRGIRNLRAALANADARAESAGETLTRELITRLRLPKPESQVEVHSRAGRHRLDFAWKDKKVALEFDGKVKYFDYKPTAEVLFQERRREKALTEDGWFFVRVEWKDLFREQEFKQRVLAALRRQPPAVEIAGTVRGR</sequence>
<dbReference type="Proteomes" id="UP000053199">
    <property type="component" value="Unassembled WGS sequence"/>
</dbReference>